<organism evidence="1 2">
    <name type="scientific">Hyaloscypha variabilis (strain UAMH 11265 / GT02V1 / F)</name>
    <name type="common">Meliniomyces variabilis</name>
    <dbReference type="NCBI Taxonomy" id="1149755"/>
    <lineage>
        <taxon>Eukaryota</taxon>
        <taxon>Fungi</taxon>
        <taxon>Dikarya</taxon>
        <taxon>Ascomycota</taxon>
        <taxon>Pezizomycotina</taxon>
        <taxon>Leotiomycetes</taxon>
        <taxon>Helotiales</taxon>
        <taxon>Hyaloscyphaceae</taxon>
        <taxon>Hyaloscypha</taxon>
        <taxon>Hyaloscypha variabilis</taxon>
    </lineage>
</organism>
<keyword evidence="2" id="KW-1185">Reference proteome</keyword>
<reference evidence="1 2" key="1">
    <citation type="submission" date="2016-04" db="EMBL/GenBank/DDBJ databases">
        <title>A degradative enzymes factory behind the ericoid mycorrhizal symbiosis.</title>
        <authorList>
            <consortium name="DOE Joint Genome Institute"/>
            <person name="Martino E."/>
            <person name="Morin E."/>
            <person name="Grelet G."/>
            <person name="Kuo A."/>
            <person name="Kohler A."/>
            <person name="Daghino S."/>
            <person name="Barry K."/>
            <person name="Choi C."/>
            <person name="Cichocki N."/>
            <person name="Clum A."/>
            <person name="Copeland A."/>
            <person name="Hainaut M."/>
            <person name="Haridas S."/>
            <person name="Labutti K."/>
            <person name="Lindquist E."/>
            <person name="Lipzen A."/>
            <person name="Khouja H.-R."/>
            <person name="Murat C."/>
            <person name="Ohm R."/>
            <person name="Olson A."/>
            <person name="Spatafora J."/>
            <person name="Veneault-Fourrey C."/>
            <person name="Henrissat B."/>
            <person name="Grigoriev I."/>
            <person name="Martin F."/>
            <person name="Perotto S."/>
        </authorList>
    </citation>
    <scope>NUCLEOTIDE SEQUENCE [LARGE SCALE GENOMIC DNA]</scope>
    <source>
        <strain evidence="1 2">F</strain>
    </source>
</reference>
<gene>
    <name evidence="1" type="ORF">L207DRAFT_628060</name>
</gene>
<evidence type="ECO:0000313" key="2">
    <source>
        <dbReference type="Proteomes" id="UP000235786"/>
    </source>
</evidence>
<protein>
    <submittedName>
        <fullName evidence="1">Uncharacterized protein</fullName>
    </submittedName>
</protein>
<dbReference type="EMBL" id="KZ613938">
    <property type="protein sequence ID" value="PMD47414.1"/>
    <property type="molecule type" value="Genomic_DNA"/>
</dbReference>
<dbReference type="Proteomes" id="UP000235786">
    <property type="component" value="Unassembled WGS sequence"/>
</dbReference>
<dbReference type="AlphaFoldDB" id="A0A2J6S9H5"/>
<name>A0A2J6S9H5_HYAVF</name>
<proteinExistence type="predicted"/>
<sequence length="157" mass="18653">METKIASLKPLQSFKIHRVYSKFKIHRVYSKLKIHRVYYKGKREFSGIQLHIQQQASSEKRQPRRPLYQDYGLDSTALLDDLDLPWSNDEIRDTMVVDELRRDLVSSISKNVYRGMRRIQHRKNNSAKRRRYVGSFGKLTVRTDIAIWERSQLNATS</sequence>
<accession>A0A2J6S9H5</accession>
<evidence type="ECO:0000313" key="1">
    <source>
        <dbReference type="EMBL" id="PMD47414.1"/>
    </source>
</evidence>